<feature type="signal peptide" evidence="1">
    <location>
        <begin position="1"/>
        <end position="27"/>
    </location>
</feature>
<feature type="chain" id="PRO_5046428684" evidence="1">
    <location>
        <begin position="28"/>
        <end position="743"/>
    </location>
</feature>
<sequence>MVTFKKASVLLSATALSVGLLAPMASASTFGNERMETLPIQVAQTNTTVTKNDLMKRFRELFPSEFQNVTEKDFRMGSGFSRPKDTTERYELNFSKNIDNQYVYGSFIFVGETLELEQFHYQPITSKDVLFPAKYSKDEAQKVADKYMERFDKGGDYELVPNEYNYYSSSILTQPVQYSFTYMKKKSGVTISDQSISIGVLGDGTVTSYYKTTQNGTGNFTYDDPSKKQSESVIAGRLRDALKAQLSYQIETDYSTGDYTVKLVYQPNSQVTSGVHALTGEWLTTEGLSSTLSNQAITPIVTGALAAKQPNLTSEQAKAMAQKLLATDQKGVKLSIESIEETTTETGKAVYNIQYMYQYRNGGTGTVLTIDKVTGEIINYSDIKNSIEVQEDDSNTKGELTRQQALEKAIAYVKEWVPSYANQYALPVDEGFYENYNDSYYLTFPRIVNGLTVVGDQISVSVDAKTGDLLSLYVNAYDDIEWPAATDILTQQDATKLLKNQLKLKLQYVNHPKVENEQHYSLAYQPVFKEGSNAVIDAKTGEWLDAYGMASSDKPTIEHPTAAEELNYLIHAGILEIDKTFNPDAPVTKEEALKVLLKSVTYMYYNSRYNEFETTNQSFTDIAPDHALYPFVTRALKMGMLDASTKTFNAAASLSNQELAKWVIGSLKLNKPAQLSDIYELNYSDAAQVDKELRGYVALAYAMGLLEAENNQLKPKSEVTYAQLAQVTIRLAHKMNEYQIDNY</sequence>
<dbReference type="RefSeq" id="WP_241369127.1">
    <property type="nucleotide sequence ID" value="NZ_JAKZFC010000002.1"/>
</dbReference>
<organism evidence="4 5">
    <name type="scientific">Solibacillus palustris</name>
    <dbReference type="NCBI Taxonomy" id="2908203"/>
    <lineage>
        <taxon>Bacteria</taxon>
        <taxon>Bacillati</taxon>
        <taxon>Bacillota</taxon>
        <taxon>Bacilli</taxon>
        <taxon>Bacillales</taxon>
        <taxon>Caryophanaceae</taxon>
        <taxon>Solibacillus</taxon>
    </lineage>
</organism>
<evidence type="ECO:0000256" key="1">
    <source>
        <dbReference type="SAM" id="SignalP"/>
    </source>
</evidence>
<keyword evidence="1" id="KW-0732">Signal</keyword>
<protein>
    <submittedName>
        <fullName evidence="4">S-layer homology domain-containing protein</fullName>
    </submittedName>
</protein>
<dbReference type="InterPro" id="IPR001119">
    <property type="entry name" value="SLH_dom"/>
</dbReference>
<proteinExistence type="predicted"/>
<comment type="caution">
    <text evidence="4">The sequence shown here is derived from an EMBL/GenBank/DDBJ whole genome shotgun (WGS) entry which is preliminary data.</text>
</comment>
<feature type="domain" description="SLH" evidence="2">
    <location>
        <begin position="559"/>
        <end position="592"/>
    </location>
</feature>
<accession>A0ABS9UCN8</accession>
<name>A0ABS9UCN8_9BACL</name>
<dbReference type="Pfam" id="PF16244">
    <property type="entry name" value="DUF4901"/>
    <property type="match status" value="1"/>
</dbReference>
<evidence type="ECO:0000259" key="2">
    <source>
        <dbReference type="Pfam" id="PF00395"/>
    </source>
</evidence>
<keyword evidence="5" id="KW-1185">Reference proteome</keyword>
<dbReference type="InterPro" id="IPR032599">
    <property type="entry name" value="YcdB/YcdC_rep_domain"/>
</dbReference>
<feature type="domain" description="YcdB/YcdC repeated" evidence="3">
    <location>
        <begin position="368"/>
        <end position="453"/>
    </location>
</feature>
<reference evidence="4 5" key="1">
    <citation type="submission" date="2022-03" db="EMBL/GenBank/DDBJ databases">
        <authorList>
            <person name="Jo J.-H."/>
            <person name="Im W.-T."/>
        </authorList>
    </citation>
    <scope>NUCLEOTIDE SEQUENCE [LARGE SCALE GENOMIC DNA]</scope>
    <source>
        <strain evidence="4 5">MA9</strain>
    </source>
</reference>
<gene>
    <name evidence="4" type="ORF">LZ480_09270</name>
</gene>
<dbReference type="Pfam" id="PF00395">
    <property type="entry name" value="SLH"/>
    <property type="match status" value="2"/>
</dbReference>
<feature type="domain" description="SLH" evidence="2">
    <location>
        <begin position="683"/>
        <end position="725"/>
    </location>
</feature>
<dbReference type="EMBL" id="JAKZFC010000002">
    <property type="protein sequence ID" value="MCH7322084.1"/>
    <property type="molecule type" value="Genomic_DNA"/>
</dbReference>
<evidence type="ECO:0000259" key="3">
    <source>
        <dbReference type="Pfam" id="PF16244"/>
    </source>
</evidence>
<evidence type="ECO:0000313" key="4">
    <source>
        <dbReference type="EMBL" id="MCH7322084.1"/>
    </source>
</evidence>
<dbReference type="Proteomes" id="UP001316087">
    <property type="component" value="Unassembled WGS sequence"/>
</dbReference>
<evidence type="ECO:0000313" key="5">
    <source>
        <dbReference type="Proteomes" id="UP001316087"/>
    </source>
</evidence>